<accession>A0AA36D430</accession>
<dbReference type="CDD" id="cd13117">
    <property type="entry name" value="POLO_box_2"/>
    <property type="match status" value="1"/>
</dbReference>
<comment type="subcellular location">
    <subcellularLocation>
        <location evidence="2">Cytoplasm</location>
    </subcellularLocation>
</comment>
<evidence type="ECO:0000256" key="8">
    <source>
        <dbReference type="ARBA" id="ARBA00022777"/>
    </source>
</evidence>
<keyword evidence="4 14" id="KW-0723">Serine/threonine-protein kinase</keyword>
<dbReference type="GO" id="GO:0005737">
    <property type="term" value="C:cytoplasm"/>
    <property type="evidence" value="ECO:0007669"/>
    <property type="project" value="UniProtKB-SubCell"/>
</dbReference>
<sequence length="643" mass="73508">MIETLLSQLQAGAPSRKDWLSACCHPDAVLIRCMARMSLSKRTEKPVLKEVPETVVNGKHVYKKGRFLGKGGFARCYELMDTKTKTILAGKIVSKTLLVKQYQKDKMAQEIHIHRSLDHQHVVRLHGFFEDTDNVYILLELCPRRSLMELHKRRGPITDPEARYLSLQVAEGVEYIHNCHIIHRDLKLGNVFLNEEMQVKIGDFGLATTIEKEGERKKTLCGTPNYIAPEVLDKRGHSYEVDVWAVGCIVYTMLAGRPPFETASLKETYQKIKTNTYRIPSTMNPDAAKLVQALLQGEPSRRPKISDVRHFEFFHNGYLPNRLPTSCLTMAPKFDQHMDEMRRVRRAPSPSKALSARQIVNEDMMKSPGRPLHTVPENAQPSSQRSDASSPRQTIDQSVRSLYKQITEVVKATNNREMLAAEDETEAPECLPVFWISKWVDYSDKYGIGYQLCDNSVGVLYNDSSKLVLDAAGNNMQYVEKDDREEYYMMNREMPRAMEKKLTLLKYFRSYMNEHLIKAGEKFAPKEGDELARLPCLRNWFRTRSAIVLYLSNGTLQLNFFQDHTKLILCPQLGSVTYIDAQKNFRTFKLSLLHELGCSADLRNRLKYAEGMVERLIAKSEKSLGTALPSLSNLHVASQPQQV</sequence>
<comment type="catalytic activity">
    <reaction evidence="11 14">
        <text>L-threonyl-[protein] + ATP = O-phospho-L-threonyl-[protein] + ADP + H(+)</text>
        <dbReference type="Rhea" id="RHEA:46608"/>
        <dbReference type="Rhea" id="RHEA-COMP:11060"/>
        <dbReference type="Rhea" id="RHEA-COMP:11605"/>
        <dbReference type="ChEBI" id="CHEBI:15378"/>
        <dbReference type="ChEBI" id="CHEBI:30013"/>
        <dbReference type="ChEBI" id="CHEBI:30616"/>
        <dbReference type="ChEBI" id="CHEBI:61977"/>
        <dbReference type="ChEBI" id="CHEBI:456216"/>
        <dbReference type="EC" id="2.7.11.21"/>
    </reaction>
</comment>
<dbReference type="PANTHER" id="PTHR24345:SF93">
    <property type="entry name" value="SERINE_THREONINE-PROTEIN KINASE PLK1"/>
    <property type="match status" value="1"/>
</dbReference>
<feature type="non-terminal residue" evidence="18">
    <location>
        <position position="1"/>
    </location>
</feature>
<dbReference type="InterPro" id="IPR036947">
    <property type="entry name" value="POLO_box_dom_sf"/>
</dbReference>
<dbReference type="EC" id="2.7.11.21" evidence="14"/>
<dbReference type="Pfam" id="PF00659">
    <property type="entry name" value="POLO_box"/>
    <property type="match status" value="2"/>
</dbReference>
<keyword evidence="5 14" id="KW-0808">Transferase</keyword>
<dbReference type="Gene3D" id="3.30.200.20">
    <property type="entry name" value="Phosphorylase Kinase, domain 1"/>
    <property type="match status" value="1"/>
</dbReference>
<dbReference type="GO" id="GO:0005813">
    <property type="term" value="C:centrosome"/>
    <property type="evidence" value="ECO:0007669"/>
    <property type="project" value="TreeGrafter"/>
</dbReference>
<evidence type="ECO:0000256" key="13">
    <source>
        <dbReference type="PROSITE-ProRule" id="PRU10141"/>
    </source>
</evidence>
<organism evidence="18 19">
    <name type="scientific">Mesorhabditis spiculigera</name>
    <dbReference type="NCBI Taxonomy" id="96644"/>
    <lineage>
        <taxon>Eukaryota</taxon>
        <taxon>Metazoa</taxon>
        <taxon>Ecdysozoa</taxon>
        <taxon>Nematoda</taxon>
        <taxon>Chromadorea</taxon>
        <taxon>Rhabditida</taxon>
        <taxon>Rhabditina</taxon>
        <taxon>Rhabditomorpha</taxon>
        <taxon>Rhabditoidea</taxon>
        <taxon>Rhabditidae</taxon>
        <taxon>Mesorhabditinae</taxon>
        <taxon>Mesorhabditis</taxon>
    </lineage>
</organism>
<evidence type="ECO:0000256" key="2">
    <source>
        <dbReference type="ARBA" id="ARBA00004496"/>
    </source>
</evidence>
<evidence type="ECO:0000256" key="14">
    <source>
        <dbReference type="RuleBase" id="RU361162"/>
    </source>
</evidence>
<evidence type="ECO:0000259" key="16">
    <source>
        <dbReference type="PROSITE" id="PS50011"/>
    </source>
</evidence>
<evidence type="ECO:0000256" key="12">
    <source>
        <dbReference type="ARBA" id="ARBA00048347"/>
    </source>
</evidence>
<dbReference type="InterPro" id="IPR000959">
    <property type="entry name" value="POLO_box_dom"/>
</dbReference>
<dbReference type="AlphaFoldDB" id="A0AA36D430"/>
<proteinExistence type="inferred from homology"/>
<dbReference type="InterPro" id="IPR017441">
    <property type="entry name" value="Protein_kinase_ATP_BS"/>
</dbReference>
<keyword evidence="7 13" id="KW-0547">Nucleotide-binding</keyword>
<dbReference type="InterPro" id="IPR033701">
    <property type="entry name" value="POLO_box_1"/>
</dbReference>
<feature type="binding site" evidence="13">
    <location>
        <position position="91"/>
    </location>
    <ligand>
        <name>ATP</name>
        <dbReference type="ChEBI" id="CHEBI:30616"/>
    </ligand>
</feature>
<evidence type="ECO:0000313" key="19">
    <source>
        <dbReference type="Proteomes" id="UP001177023"/>
    </source>
</evidence>
<dbReference type="SUPFAM" id="SSF56112">
    <property type="entry name" value="Protein kinase-like (PK-like)"/>
    <property type="match status" value="1"/>
</dbReference>
<keyword evidence="9 13" id="KW-0067">ATP-binding</keyword>
<dbReference type="FunFam" id="3.30.1120.30:FF:000001">
    <property type="entry name" value="Serine/threonine-protein kinase PLK"/>
    <property type="match status" value="1"/>
</dbReference>
<dbReference type="GO" id="GO:0004674">
    <property type="term" value="F:protein serine/threonine kinase activity"/>
    <property type="evidence" value="ECO:0007669"/>
    <property type="project" value="UniProtKB-KW"/>
</dbReference>
<gene>
    <name evidence="18" type="ORF">MSPICULIGERA_LOCUS17494</name>
</gene>
<dbReference type="Gene3D" id="1.10.510.10">
    <property type="entry name" value="Transferase(Phosphotransferase) domain 1"/>
    <property type="match status" value="1"/>
</dbReference>
<feature type="compositionally biased region" description="Polar residues" evidence="15">
    <location>
        <begin position="377"/>
        <end position="396"/>
    </location>
</feature>
<dbReference type="PROSITE" id="PS50011">
    <property type="entry name" value="PROTEIN_KINASE_DOM"/>
    <property type="match status" value="1"/>
</dbReference>
<dbReference type="GO" id="GO:0000776">
    <property type="term" value="C:kinetochore"/>
    <property type="evidence" value="ECO:0007669"/>
    <property type="project" value="TreeGrafter"/>
</dbReference>
<reference evidence="18" key="1">
    <citation type="submission" date="2023-06" db="EMBL/GenBank/DDBJ databases">
        <authorList>
            <person name="Delattre M."/>
        </authorList>
    </citation>
    <scope>NUCLEOTIDE SEQUENCE</scope>
    <source>
        <strain evidence="18">AF72</strain>
    </source>
</reference>
<dbReference type="CDD" id="cd14099">
    <property type="entry name" value="STKc_PLK"/>
    <property type="match status" value="1"/>
</dbReference>
<dbReference type="PROSITE" id="PS50078">
    <property type="entry name" value="POLO_BOX"/>
    <property type="match status" value="2"/>
</dbReference>
<dbReference type="PROSITE" id="PS00108">
    <property type="entry name" value="PROTEIN_KINASE_ST"/>
    <property type="match status" value="1"/>
</dbReference>
<dbReference type="FunFam" id="1.10.510.10:FF:000571">
    <property type="entry name" value="Maternal embryonic leucine zipper kinase"/>
    <property type="match status" value="1"/>
</dbReference>
<keyword evidence="3" id="KW-0963">Cytoplasm</keyword>
<dbReference type="PROSITE" id="PS00107">
    <property type="entry name" value="PROTEIN_KINASE_ATP"/>
    <property type="match status" value="1"/>
</dbReference>
<evidence type="ECO:0000256" key="15">
    <source>
        <dbReference type="SAM" id="MobiDB-lite"/>
    </source>
</evidence>
<evidence type="ECO:0000256" key="1">
    <source>
        <dbReference type="ARBA" id="ARBA00001946"/>
    </source>
</evidence>
<dbReference type="InterPro" id="IPR011009">
    <property type="entry name" value="Kinase-like_dom_sf"/>
</dbReference>
<evidence type="ECO:0000259" key="17">
    <source>
        <dbReference type="PROSITE" id="PS50078"/>
    </source>
</evidence>
<dbReference type="InterPro" id="IPR000719">
    <property type="entry name" value="Prot_kinase_dom"/>
</dbReference>
<name>A0AA36D430_9BILA</name>
<comment type="caution">
    <text evidence="18">The sequence shown here is derived from an EMBL/GenBank/DDBJ whole genome shotgun (WGS) entry which is preliminary data.</text>
</comment>
<keyword evidence="8 14" id="KW-0418">Kinase</keyword>
<dbReference type="GO" id="GO:0005634">
    <property type="term" value="C:nucleus"/>
    <property type="evidence" value="ECO:0007669"/>
    <property type="project" value="TreeGrafter"/>
</dbReference>
<evidence type="ECO:0000256" key="7">
    <source>
        <dbReference type="ARBA" id="ARBA00022741"/>
    </source>
</evidence>
<dbReference type="PANTHER" id="PTHR24345">
    <property type="entry name" value="SERINE/THREONINE-PROTEIN KINASE PLK"/>
    <property type="match status" value="1"/>
</dbReference>
<dbReference type="FunFam" id="3.30.200.20:FF:000284">
    <property type="entry name" value="Serine/threonine-protein kinase PLK"/>
    <property type="match status" value="1"/>
</dbReference>
<dbReference type="GO" id="GO:0005524">
    <property type="term" value="F:ATP binding"/>
    <property type="evidence" value="ECO:0007669"/>
    <property type="project" value="UniProtKB-UniRule"/>
</dbReference>
<evidence type="ECO:0000256" key="11">
    <source>
        <dbReference type="ARBA" id="ARBA00047802"/>
    </source>
</evidence>
<evidence type="ECO:0000256" key="3">
    <source>
        <dbReference type="ARBA" id="ARBA00022490"/>
    </source>
</evidence>
<evidence type="ECO:0000256" key="9">
    <source>
        <dbReference type="ARBA" id="ARBA00022840"/>
    </source>
</evidence>
<feature type="region of interest" description="Disordered" evidence="15">
    <location>
        <begin position="363"/>
        <end position="396"/>
    </location>
</feature>
<comment type="cofactor">
    <cofactor evidence="1">
        <name>Mg(2+)</name>
        <dbReference type="ChEBI" id="CHEBI:18420"/>
    </cofactor>
</comment>
<dbReference type="CDD" id="cd13118">
    <property type="entry name" value="POLO_box_1"/>
    <property type="match status" value="1"/>
</dbReference>
<evidence type="ECO:0000256" key="5">
    <source>
        <dbReference type="ARBA" id="ARBA00022679"/>
    </source>
</evidence>
<dbReference type="Pfam" id="PF00069">
    <property type="entry name" value="Pkinase"/>
    <property type="match status" value="1"/>
</dbReference>
<evidence type="ECO:0000256" key="6">
    <source>
        <dbReference type="ARBA" id="ARBA00022737"/>
    </source>
</evidence>
<evidence type="ECO:0000256" key="4">
    <source>
        <dbReference type="ARBA" id="ARBA00022527"/>
    </source>
</evidence>
<feature type="domain" description="POLO box" evidence="17">
    <location>
        <begin position="435"/>
        <end position="514"/>
    </location>
</feature>
<dbReference type="InterPro" id="IPR033695">
    <property type="entry name" value="POLO_box_2"/>
</dbReference>
<keyword evidence="10" id="KW-0460">Magnesium</keyword>
<dbReference type="GO" id="GO:0000922">
    <property type="term" value="C:spindle pole"/>
    <property type="evidence" value="ECO:0007669"/>
    <property type="project" value="TreeGrafter"/>
</dbReference>
<dbReference type="SMART" id="SM00220">
    <property type="entry name" value="S_TKc"/>
    <property type="match status" value="1"/>
</dbReference>
<comment type="similarity">
    <text evidence="14">Belongs to the protein kinase superfamily. Ser/Thr protein kinase family. CDC5/Polo subfamily.</text>
</comment>
<dbReference type="Proteomes" id="UP001177023">
    <property type="component" value="Unassembled WGS sequence"/>
</dbReference>
<dbReference type="GO" id="GO:0007052">
    <property type="term" value="P:mitotic spindle organization"/>
    <property type="evidence" value="ECO:0007669"/>
    <property type="project" value="TreeGrafter"/>
</dbReference>
<dbReference type="EMBL" id="CATQJA010002656">
    <property type="protein sequence ID" value="CAJ0579269.1"/>
    <property type="molecule type" value="Genomic_DNA"/>
</dbReference>
<protein>
    <recommendedName>
        <fullName evidence="14">Serine/threonine-protein kinase PLK</fullName>
        <ecNumber evidence="14">2.7.11.21</ecNumber>
    </recommendedName>
    <alternativeName>
        <fullName evidence="14">Polo-like kinase</fullName>
    </alternativeName>
</protein>
<evidence type="ECO:0000313" key="18">
    <source>
        <dbReference type="EMBL" id="CAJ0579269.1"/>
    </source>
</evidence>
<keyword evidence="19" id="KW-1185">Reference proteome</keyword>
<feature type="domain" description="POLO box" evidence="17">
    <location>
        <begin position="536"/>
        <end position="618"/>
    </location>
</feature>
<comment type="catalytic activity">
    <reaction evidence="12">
        <text>L-seryl-[protein] + ATP = O-phospho-L-seryl-[protein] + ADP + H(+)</text>
        <dbReference type="Rhea" id="RHEA:17989"/>
        <dbReference type="Rhea" id="RHEA-COMP:9863"/>
        <dbReference type="Rhea" id="RHEA-COMP:11604"/>
        <dbReference type="ChEBI" id="CHEBI:15378"/>
        <dbReference type="ChEBI" id="CHEBI:29999"/>
        <dbReference type="ChEBI" id="CHEBI:30616"/>
        <dbReference type="ChEBI" id="CHEBI:83421"/>
        <dbReference type="ChEBI" id="CHEBI:456216"/>
        <dbReference type="EC" id="2.7.11.21"/>
    </reaction>
</comment>
<dbReference type="Gene3D" id="3.30.1120.30">
    <property type="entry name" value="POLO box domain"/>
    <property type="match status" value="2"/>
</dbReference>
<dbReference type="SUPFAM" id="SSF82615">
    <property type="entry name" value="Polo-box domain"/>
    <property type="match status" value="2"/>
</dbReference>
<evidence type="ECO:0000256" key="10">
    <source>
        <dbReference type="ARBA" id="ARBA00022842"/>
    </source>
</evidence>
<keyword evidence="6" id="KW-0677">Repeat</keyword>
<dbReference type="InterPro" id="IPR008271">
    <property type="entry name" value="Ser/Thr_kinase_AS"/>
</dbReference>
<feature type="domain" description="Protein kinase" evidence="16">
    <location>
        <begin position="62"/>
        <end position="314"/>
    </location>
</feature>